<comment type="caution">
    <text evidence="1">The sequence shown here is derived from an EMBL/GenBank/DDBJ whole genome shotgun (WGS) entry which is preliminary data.</text>
</comment>
<dbReference type="EMBL" id="JAMPKK010000072">
    <property type="protein sequence ID" value="MEP0867474.1"/>
    <property type="molecule type" value="Genomic_DNA"/>
</dbReference>
<keyword evidence="1" id="KW-0238">DNA-binding</keyword>
<dbReference type="Proteomes" id="UP001442494">
    <property type="component" value="Unassembled WGS sequence"/>
</dbReference>
<dbReference type="RefSeq" id="WP_190419249.1">
    <property type="nucleotide sequence ID" value="NZ_JAMPKK010000072.1"/>
</dbReference>
<name>A0ABV0JWH3_9CYAN</name>
<reference evidence="1 2" key="1">
    <citation type="submission" date="2022-04" db="EMBL/GenBank/DDBJ databases">
        <title>Positive selection, recombination, and allopatry shape intraspecific diversity of widespread and dominant cyanobacteria.</title>
        <authorList>
            <person name="Wei J."/>
            <person name="Shu W."/>
            <person name="Hu C."/>
        </authorList>
    </citation>
    <scope>NUCLEOTIDE SEQUENCE [LARGE SCALE GENOMIC DNA]</scope>
    <source>
        <strain evidence="1 2">GB2-A5</strain>
    </source>
</reference>
<gene>
    <name evidence="1" type="ORF">NDI37_23775</name>
</gene>
<sequence>MHTLKIRRIGNSGATWSKTVLQALNVSRHLQKLHFKLSSTRVSDSCFERSSQGDSSFLTETPNGVQITAYDPDFEAAMQAFAETRKNYSNAFRELAK</sequence>
<dbReference type="GO" id="GO:0003677">
    <property type="term" value="F:DNA binding"/>
    <property type="evidence" value="ECO:0007669"/>
    <property type="project" value="UniProtKB-KW"/>
</dbReference>
<evidence type="ECO:0000313" key="2">
    <source>
        <dbReference type="Proteomes" id="UP001442494"/>
    </source>
</evidence>
<accession>A0ABV0JWH3</accession>
<organism evidence="1 2">
    <name type="scientific">Funiculus sociatus GB2-A5</name>
    <dbReference type="NCBI Taxonomy" id="2933946"/>
    <lineage>
        <taxon>Bacteria</taxon>
        <taxon>Bacillati</taxon>
        <taxon>Cyanobacteriota</taxon>
        <taxon>Cyanophyceae</taxon>
        <taxon>Coleofasciculales</taxon>
        <taxon>Coleofasciculaceae</taxon>
        <taxon>Funiculus</taxon>
    </lineage>
</organism>
<evidence type="ECO:0000313" key="1">
    <source>
        <dbReference type="EMBL" id="MEP0867474.1"/>
    </source>
</evidence>
<protein>
    <submittedName>
        <fullName evidence="1">AbrB/MazE/SpoVT family DNA-binding domain-containing protein</fullName>
    </submittedName>
</protein>
<keyword evidence="2" id="KW-1185">Reference proteome</keyword>
<proteinExistence type="predicted"/>